<dbReference type="Proteomes" id="UP001283361">
    <property type="component" value="Unassembled WGS sequence"/>
</dbReference>
<name>A0AAE1DW30_9GAST</name>
<feature type="coiled-coil region" evidence="1">
    <location>
        <begin position="173"/>
        <end position="200"/>
    </location>
</feature>
<sequence length="641" mass="71272">MSCLSCPCHFKWPMDTLGTKRDPINCEKAWLDFAVRLLSREAVGKGRGQETVWGARCKPSWWDRAVNHAWKNPTANPKDTKEILLEKYLALESHLRDEKRFPAELEEESRLWKEGKYLELFLMTSLTSLLGKVTSVHSAIEDACVKVNELNATVHKSILTNIQNCLKSSLKRTEQLNNVKNRATTNIKEVTKKARSKKRNFNYSGLHKENVECSPKKHKKLEDEQAPNLPIPSGCNQDFSDFLAYPEMHPTDILAFAQKLMEKRKIQSPNSSVTRNNNTSAFRPQREILPKTQLSVISATAPLNTALQDPNKKIALDNKAAKSFQQSSQTLQTPLNNSVNASLAPVCALTVTPEQLGYLLSQNTLHQMARADFNTPTASDLHVQSMQNNSFGQTCLSLEINKEPTADTNEKTDNFGTDPHLAMLEVPSDTLKSSESACSNKNSQSDISPNCEPCLENSITSDNICFDKVSKSEINPGSEYYPENSDSSSFFPPDDLDLSFLNNVDVVELCDELFKESHSSKAIDSTYLSGTDTSLIEKQNLFDIISENDAENQVETLLEDMATSSLTPFVSDLINFGDNPSTVNARVVSPSSSLDIGYCSEGSPSGSTGNNPMQLVKDQDPSFLLEKFLSYAENSFSADFQ</sequence>
<gene>
    <name evidence="2" type="ORF">RRG08_021974</name>
</gene>
<comment type="caution">
    <text evidence="2">The sequence shown here is derived from an EMBL/GenBank/DDBJ whole genome shotgun (WGS) entry which is preliminary data.</text>
</comment>
<accession>A0AAE1DW30</accession>
<evidence type="ECO:0000313" key="2">
    <source>
        <dbReference type="EMBL" id="KAK3785176.1"/>
    </source>
</evidence>
<evidence type="ECO:0000256" key="1">
    <source>
        <dbReference type="SAM" id="Coils"/>
    </source>
</evidence>
<proteinExistence type="predicted"/>
<protein>
    <submittedName>
        <fullName evidence="2">Uncharacterized protein</fullName>
    </submittedName>
</protein>
<reference evidence="2" key="1">
    <citation type="journal article" date="2023" name="G3 (Bethesda)">
        <title>A reference genome for the long-term kleptoplast-retaining sea slug Elysia crispata morphotype clarki.</title>
        <authorList>
            <person name="Eastman K.E."/>
            <person name="Pendleton A.L."/>
            <person name="Shaikh M.A."/>
            <person name="Suttiyut T."/>
            <person name="Ogas R."/>
            <person name="Tomko P."/>
            <person name="Gavelis G."/>
            <person name="Widhalm J.R."/>
            <person name="Wisecaver J.H."/>
        </authorList>
    </citation>
    <scope>NUCLEOTIDE SEQUENCE</scope>
    <source>
        <strain evidence="2">ECLA1</strain>
    </source>
</reference>
<keyword evidence="1" id="KW-0175">Coiled coil</keyword>
<keyword evidence="3" id="KW-1185">Reference proteome</keyword>
<dbReference type="AlphaFoldDB" id="A0AAE1DW30"/>
<evidence type="ECO:0000313" key="3">
    <source>
        <dbReference type="Proteomes" id="UP001283361"/>
    </source>
</evidence>
<dbReference type="EMBL" id="JAWDGP010002165">
    <property type="protein sequence ID" value="KAK3785176.1"/>
    <property type="molecule type" value="Genomic_DNA"/>
</dbReference>
<organism evidence="2 3">
    <name type="scientific">Elysia crispata</name>
    <name type="common">lettuce slug</name>
    <dbReference type="NCBI Taxonomy" id="231223"/>
    <lineage>
        <taxon>Eukaryota</taxon>
        <taxon>Metazoa</taxon>
        <taxon>Spiralia</taxon>
        <taxon>Lophotrochozoa</taxon>
        <taxon>Mollusca</taxon>
        <taxon>Gastropoda</taxon>
        <taxon>Heterobranchia</taxon>
        <taxon>Euthyneura</taxon>
        <taxon>Panpulmonata</taxon>
        <taxon>Sacoglossa</taxon>
        <taxon>Placobranchoidea</taxon>
        <taxon>Plakobranchidae</taxon>
        <taxon>Elysia</taxon>
    </lineage>
</organism>